<name>A0A4R5D701_9ACTN</name>
<comment type="caution">
    <text evidence="1">The sequence shown here is derived from an EMBL/GenBank/DDBJ whole genome shotgun (WGS) entry which is preliminary data.</text>
</comment>
<organism evidence="1 2">
    <name type="scientific">Jiangella asiatica</name>
    <dbReference type="NCBI Taxonomy" id="2530372"/>
    <lineage>
        <taxon>Bacteria</taxon>
        <taxon>Bacillati</taxon>
        <taxon>Actinomycetota</taxon>
        <taxon>Actinomycetes</taxon>
        <taxon>Jiangellales</taxon>
        <taxon>Jiangellaceae</taxon>
        <taxon>Jiangella</taxon>
    </lineage>
</organism>
<reference evidence="1 2" key="1">
    <citation type="submission" date="2019-03" db="EMBL/GenBank/DDBJ databases">
        <title>Draft genome sequences of novel Actinobacteria.</title>
        <authorList>
            <person name="Sahin N."/>
            <person name="Ay H."/>
            <person name="Saygin H."/>
        </authorList>
    </citation>
    <scope>NUCLEOTIDE SEQUENCE [LARGE SCALE GENOMIC DNA]</scope>
    <source>
        <strain evidence="1 2">5K138</strain>
    </source>
</reference>
<gene>
    <name evidence="1" type="ORF">E1269_14635</name>
</gene>
<proteinExistence type="predicted"/>
<evidence type="ECO:0000313" key="1">
    <source>
        <dbReference type="EMBL" id="TDE09259.1"/>
    </source>
</evidence>
<dbReference type="InParanoid" id="A0A4R5D701"/>
<sequence length="213" mass="21751">MSSSRSRLRELGWTAAVLDRFADLRAAHQPARVSGVDDAGADLVGGSGAIRASHGGALLRAAAADTAAWPVVGDWAAVRDWPDGRVTLEAVLPRATTLVDAAGRLVAANVDAVVVTDGVEKLRGQVGVGRTVALTGPDDDVHAALREVLRGRPGPQDGDVAAVALLRHVGEERRAEPVGGAELVVVPGCGVVIALPGLGAGWSLLDAARQRPA</sequence>
<dbReference type="OrthoDB" id="9809485at2"/>
<accession>A0A4R5D701</accession>
<dbReference type="AlphaFoldDB" id="A0A4R5D701"/>
<keyword evidence="2" id="KW-1185">Reference proteome</keyword>
<dbReference type="EMBL" id="SMKZ01000019">
    <property type="protein sequence ID" value="TDE09259.1"/>
    <property type="molecule type" value="Genomic_DNA"/>
</dbReference>
<evidence type="ECO:0000313" key="2">
    <source>
        <dbReference type="Proteomes" id="UP000294739"/>
    </source>
</evidence>
<dbReference type="RefSeq" id="WP_131895723.1">
    <property type="nucleotide sequence ID" value="NZ_SMKZ01000019.1"/>
</dbReference>
<dbReference type="Proteomes" id="UP000294739">
    <property type="component" value="Unassembled WGS sequence"/>
</dbReference>
<protein>
    <submittedName>
        <fullName evidence="1">Uncharacterized protein</fullName>
    </submittedName>
</protein>